<dbReference type="KEGG" id="ipa:Isop_0539"/>
<dbReference type="InterPro" id="IPR045477">
    <property type="entry name" value="ivWA"/>
</dbReference>
<dbReference type="STRING" id="575540.Isop_0539"/>
<feature type="region of interest" description="Disordered" evidence="1">
    <location>
        <begin position="1"/>
        <end position="25"/>
    </location>
</feature>
<evidence type="ECO:0000313" key="5">
    <source>
        <dbReference type="Proteomes" id="UP000008631"/>
    </source>
</evidence>
<evidence type="ECO:0000313" key="4">
    <source>
        <dbReference type="EMBL" id="ADV61132.1"/>
    </source>
</evidence>
<dbReference type="eggNOG" id="ENOG502ZBXY">
    <property type="taxonomic scope" value="Bacteria"/>
</dbReference>
<protein>
    <submittedName>
        <fullName evidence="4">Uncharacterized protein</fullName>
    </submittedName>
</protein>
<dbReference type="OrthoDB" id="5379349at2"/>
<feature type="region of interest" description="Disordered" evidence="1">
    <location>
        <begin position="81"/>
        <end position="105"/>
    </location>
</feature>
<dbReference type="HOGENOM" id="CLU_497629_0_0_0"/>
<reference key="1">
    <citation type="submission" date="2010-11" db="EMBL/GenBank/DDBJ databases">
        <title>The complete sequence of chromosome of Isophaera pallida ATCC 43644.</title>
        <authorList>
            <consortium name="US DOE Joint Genome Institute (JGI-PGF)"/>
            <person name="Lucas S."/>
            <person name="Copeland A."/>
            <person name="Lapidus A."/>
            <person name="Bruce D."/>
            <person name="Goodwin L."/>
            <person name="Pitluck S."/>
            <person name="Kyrpides N."/>
            <person name="Mavromatis K."/>
            <person name="Pagani I."/>
            <person name="Ivanova N."/>
            <person name="Saunders E."/>
            <person name="Brettin T."/>
            <person name="Detter J.C."/>
            <person name="Han C."/>
            <person name="Tapia R."/>
            <person name="Land M."/>
            <person name="Hauser L."/>
            <person name="Markowitz V."/>
            <person name="Cheng J.-F."/>
            <person name="Hugenholtz P."/>
            <person name="Woyke T."/>
            <person name="Wu D."/>
            <person name="Eisen J.A."/>
        </authorList>
    </citation>
    <scope>NUCLEOTIDE SEQUENCE</scope>
    <source>
        <strain>ATCC 43644</strain>
    </source>
</reference>
<evidence type="ECO:0000259" key="2">
    <source>
        <dbReference type="Pfam" id="PF19996"/>
    </source>
</evidence>
<dbReference type="InterPro" id="IPR045479">
    <property type="entry name" value="ivWA-helical_N"/>
</dbReference>
<dbReference type="InParanoid" id="E8R014"/>
<proteinExistence type="predicted"/>
<feature type="compositionally biased region" description="Low complexity" evidence="1">
    <location>
        <begin position="1"/>
        <end position="10"/>
    </location>
</feature>
<evidence type="ECO:0000259" key="3">
    <source>
        <dbReference type="Pfam" id="PF19997"/>
    </source>
</evidence>
<keyword evidence="5" id="KW-1185">Reference proteome</keyword>
<name>E8R014_ISOPI</name>
<feature type="domain" description="FtsH ternary systems vWA" evidence="3">
    <location>
        <begin position="295"/>
        <end position="546"/>
    </location>
</feature>
<organism evidence="4 5">
    <name type="scientific">Isosphaera pallida (strain ATCC 43644 / DSM 9630 / IS1B)</name>
    <dbReference type="NCBI Taxonomy" id="575540"/>
    <lineage>
        <taxon>Bacteria</taxon>
        <taxon>Pseudomonadati</taxon>
        <taxon>Planctomycetota</taxon>
        <taxon>Planctomycetia</taxon>
        <taxon>Isosphaerales</taxon>
        <taxon>Isosphaeraceae</taxon>
        <taxon>Isosphaera</taxon>
    </lineage>
</organism>
<evidence type="ECO:0000256" key="1">
    <source>
        <dbReference type="SAM" id="MobiDB-lite"/>
    </source>
</evidence>
<reference evidence="4 5" key="2">
    <citation type="journal article" date="2011" name="Stand. Genomic Sci.">
        <title>Complete genome sequence of Isosphaera pallida type strain (IS1B).</title>
        <authorList>
            <consortium name="US DOE Joint Genome Institute (JGI-PGF)"/>
            <person name="Goker M."/>
            <person name="Cleland D."/>
            <person name="Saunders E."/>
            <person name="Lapidus A."/>
            <person name="Nolan M."/>
            <person name="Lucas S."/>
            <person name="Hammon N."/>
            <person name="Deshpande S."/>
            <person name="Cheng J.F."/>
            <person name="Tapia R."/>
            <person name="Han C."/>
            <person name="Goodwin L."/>
            <person name="Pitluck S."/>
            <person name="Liolios K."/>
            <person name="Pagani I."/>
            <person name="Ivanova N."/>
            <person name="Mavromatis K."/>
            <person name="Pati A."/>
            <person name="Chen A."/>
            <person name="Palaniappan K."/>
            <person name="Land M."/>
            <person name="Hauser L."/>
            <person name="Chang Y.J."/>
            <person name="Jeffries C.D."/>
            <person name="Detter J.C."/>
            <person name="Beck B."/>
            <person name="Woyke T."/>
            <person name="Bristow J."/>
            <person name="Eisen J.A."/>
            <person name="Markowitz V."/>
            <person name="Hugenholtz P."/>
            <person name="Kyrpides N.C."/>
            <person name="Klenk H.P."/>
        </authorList>
    </citation>
    <scope>NUCLEOTIDE SEQUENCE [LARGE SCALE GENOMIC DNA]</scope>
    <source>
        <strain evidence="5">ATCC 43644 / DSM 9630 / IS1B</strain>
    </source>
</reference>
<gene>
    <name evidence="4" type="ordered locus">Isop_0539</name>
</gene>
<dbReference type="Pfam" id="PF19997">
    <property type="entry name" value="ivWA"/>
    <property type="match status" value="1"/>
</dbReference>
<sequence>MTTATPHQAHPTPPARVSTGPLPPDQARRVLVRGLAQQRIARPSPTSARHALSWALEMTASGESPPPINLVADLGHLILGTDEPEASSSSDRPPSHYAAGLTPASPSPSYTALVPFYDRLIRRYDDLVIGKFLADPTFQRGAEAVRHYPEADRVKGVAYLIARIVERAGIQGPILSPAALRSLAGLPNEIVRDLLDTALEPSDDPNADAHEWAEEARQLDTLTHAIRDMGEVLAPEDLFELEERTALEQFGQRIALRQTVAMIQQFLNFLHTNPPRPSRSIRRVATRLLEEDAYPVGGFASLSNRGSLESLLHSQLAFMEPPDSKTPRPDLFDIKFVRDELLYYARDENAFYRRHRATFVLLRTDLTRARIKDPGSPRQRIILLLAFLVATIRAALERLGEESLVFEVIPPLTEDGSDPLDQERLLLARLLRDQIANRTVIFAAPRPIPALVAHIDEAARRSLVTVWTLGCSDPTPNDPDAPIALGTPLGGSSSVTRDSVIRRRLIVSGPVPLRSQADGSLTTSESDDASVLEQWQHTLREWLNDWL</sequence>
<accession>E8R014</accession>
<dbReference type="Pfam" id="PF19996">
    <property type="entry name" value="ivWA-helical_N"/>
    <property type="match status" value="1"/>
</dbReference>
<dbReference type="Proteomes" id="UP000008631">
    <property type="component" value="Chromosome"/>
</dbReference>
<dbReference type="EMBL" id="CP002353">
    <property type="protein sequence ID" value="ADV61132.1"/>
    <property type="molecule type" value="Genomic_DNA"/>
</dbReference>
<dbReference type="RefSeq" id="WP_013563421.1">
    <property type="nucleotide sequence ID" value="NC_014962.1"/>
</dbReference>
<dbReference type="AlphaFoldDB" id="E8R014"/>
<feature type="domain" description="FtsH ternary system vWA" evidence="2">
    <location>
        <begin position="25"/>
        <end position="282"/>
    </location>
</feature>